<dbReference type="GeneTree" id="ENSGT01110000270661"/>
<protein>
    <submittedName>
        <fullName evidence="1">Uncharacterized protein</fullName>
    </submittedName>
</protein>
<reference evidence="1" key="3">
    <citation type="submission" date="2025-09" db="UniProtKB">
        <authorList>
            <consortium name="Ensembl"/>
        </authorList>
    </citation>
    <scope>IDENTIFICATION</scope>
</reference>
<sequence length="89" mass="10810">MQPCHLIRRGRLLNLIQFWTWKKTPSKKENQLCLCHPITGNRSRRKNLKRSRTGTRSRSRRSWIWNQFFVIEEYSGPEPVLIGRVRKLY</sequence>
<keyword evidence="2" id="KW-1185">Reference proteome</keyword>
<dbReference type="AlphaFoldDB" id="A0A4W5RNQ3"/>
<reference evidence="2" key="1">
    <citation type="submission" date="2018-06" db="EMBL/GenBank/DDBJ databases">
        <title>Genome assembly of Danube salmon.</title>
        <authorList>
            <person name="Macqueen D.J."/>
            <person name="Gundappa M.K."/>
        </authorList>
    </citation>
    <scope>NUCLEOTIDE SEQUENCE [LARGE SCALE GENOMIC DNA]</scope>
</reference>
<dbReference type="STRING" id="62062.ENSHHUP00000090377"/>
<dbReference type="Proteomes" id="UP000314982">
    <property type="component" value="Unassembled WGS sequence"/>
</dbReference>
<evidence type="ECO:0000313" key="1">
    <source>
        <dbReference type="Ensembl" id="ENSHHUP00000090377.1"/>
    </source>
</evidence>
<accession>A0A4W5RNQ3</accession>
<reference evidence="1" key="2">
    <citation type="submission" date="2025-08" db="UniProtKB">
        <authorList>
            <consortium name="Ensembl"/>
        </authorList>
    </citation>
    <scope>IDENTIFICATION</scope>
</reference>
<dbReference type="Ensembl" id="ENSHHUT00000093179.1">
    <property type="protein sequence ID" value="ENSHHUP00000090377.1"/>
    <property type="gene ID" value="ENSHHUG00000052178.1"/>
</dbReference>
<name>A0A4W5RNQ3_9TELE</name>
<proteinExistence type="predicted"/>
<evidence type="ECO:0000313" key="2">
    <source>
        <dbReference type="Proteomes" id="UP000314982"/>
    </source>
</evidence>
<organism evidence="1 2">
    <name type="scientific">Hucho hucho</name>
    <name type="common">huchen</name>
    <dbReference type="NCBI Taxonomy" id="62062"/>
    <lineage>
        <taxon>Eukaryota</taxon>
        <taxon>Metazoa</taxon>
        <taxon>Chordata</taxon>
        <taxon>Craniata</taxon>
        <taxon>Vertebrata</taxon>
        <taxon>Euteleostomi</taxon>
        <taxon>Actinopterygii</taxon>
        <taxon>Neopterygii</taxon>
        <taxon>Teleostei</taxon>
        <taxon>Protacanthopterygii</taxon>
        <taxon>Salmoniformes</taxon>
        <taxon>Salmonidae</taxon>
        <taxon>Salmoninae</taxon>
        <taxon>Hucho</taxon>
    </lineage>
</organism>